<dbReference type="InterPro" id="IPR007053">
    <property type="entry name" value="LRAT_dom"/>
</dbReference>
<dbReference type="Proteomes" id="UP001190002">
    <property type="component" value="Unassembled WGS sequence"/>
</dbReference>
<evidence type="ECO:0000256" key="2">
    <source>
        <dbReference type="ARBA" id="ARBA00022801"/>
    </source>
</evidence>
<dbReference type="InterPro" id="IPR051496">
    <property type="entry name" value="H-rev107_PLA/AT"/>
</dbReference>
<evidence type="ECO:0000313" key="8">
    <source>
        <dbReference type="Proteomes" id="UP001190452"/>
    </source>
</evidence>
<dbReference type="GO" id="GO:0005737">
    <property type="term" value="C:cytoplasm"/>
    <property type="evidence" value="ECO:0007669"/>
    <property type="project" value="TreeGrafter"/>
</dbReference>
<keyword evidence="1" id="KW-0808">Transferase</keyword>
<dbReference type="GO" id="GO:0008970">
    <property type="term" value="F:phospholipase A1 activity"/>
    <property type="evidence" value="ECO:0007669"/>
    <property type="project" value="TreeGrafter"/>
</dbReference>
<evidence type="ECO:0000256" key="3">
    <source>
        <dbReference type="ARBA" id="ARBA00023098"/>
    </source>
</evidence>
<evidence type="ECO:0000313" key="7">
    <source>
        <dbReference type="Proteomes" id="UP001190002"/>
    </source>
</evidence>
<dbReference type="EMBL" id="CATVXE010000005">
    <property type="protein sequence ID" value="CAJ0682005.1"/>
    <property type="molecule type" value="Genomic_DNA"/>
</dbReference>
<organism evidence="5 7">
    <name type="scientific">Ralstonia mannitolilytica</name>
    <dbReference type="NCBI Taxonomy" id="105219"/>
    <lineage>
        <taxon>Bacteria</taxon>
        <taxon>Pseudomonadati</taxon>
        <taxon>Pseudomonadota</taxon>
        <taxon>Betaproteobacteria</taxon>
        <taxon>Burkholderiales</taxon>
        <taxon>Burkholderiaceae</taxon>
        <taxon>Ralstonia</taxon>
    </lineage>
</organism>
<sequence length="167" mass="18572">MTGIVEDLPQWNERYEAPAFAVAPALGAHLVAERNGYQHHGIYVGNGHVIHYAGFSRGQRRGPVERISITGFASGFSVTVDREANPRYDGAEVARRALSRLGERDYRLLTNNCEHFCSWCLFGEGRSRQVEACVKNPVRAVRMFIKLVRLALSIGREAAAELQSQTA</sequence>
<dbReference type="Pfam" id="PF04970">
    <property type="entry name" value="LRAT"/>
    <property type="match status" value="1"/>
</dbReference>
<evidence type="ECO:0000256" key="1">
    <source>
        <dbReference type="ARBA" id="ARBA00022679"/>
    </source>
</evidence>
<keyword evidence="3" id="KW-0443">Lipid metabolism</keyword>
<dbReference type="EMBL" id="CAUDKV010000006">
    <property type="protein sequence ID" value="CAJ0867098.1"/>
    <property type="molecule type" value="Genomic_DNA"/>
</dbReference>
<dbReference type="Proteomes" id="UP001190452">
    <property type="component" value="Unassembled WGS sequence"/>
</dbReference>
<evidence type="ECO:0000259" key="4">
    <source>
        <dbReference type="PROSITE" id="PS51934"/>
    </source>
</evidence>
<proteinExistence type="predicted"/>
<accession>A0AAD2EGI0</accession>
<protein>
    <recommendedName>
        <fullName evidence="4">LRAT domain-containing protein</fullName>
    </recommendedName>
</protein>
<gene>
    <name evidence="6" type="ORF">R77569_01946</name>
    <name evidence="5" type="ORF">R77591_01618</name>
</gene>
<comment type="caution">
    <text evidence="5">The sequence shown here is derived from an EMBL/GenBank/DDBJ whole genome shotgun (WGS) entry which is preliminary data.</text>
</comment>
<keyword evidence="2" id="KW-0378">Hydrolase</keyword>
<dbReference type="RefSeq" id="WP_063394489.1">
    <property type="nucleotide sequence ID" value="NZ_CATVWW010000008.1"/>
</dbReference>
<dbReference type="GO" id="GO:0070292">
    <property type="term" value="P:N-acylphosphatidylethanolamine metabolic process"/>
    <property type="evidence" value="ECO:0007669"/>
    <property type="project" value="TreeGrafter"/>
</dbReference>
<dbReference type="GO" id="GO:0004623">
    <property type="term" value="F:phospholipase A2 activity"/>
    <property type="evidence" value="ECO:0007669"/>
    <property type="project" value="TreeGrafter"/>
</dbReference>
<evidence type="ECO:0000313" key="6">
    <source>
        <dbReference type="EMBL" id="CAJ0867098.1"/>
    </source>
</evidence>
<reference evidence="5 8" key="1">
    <citation type="submission" date="2023-07" db="EMBL/GenBank/DDBJ databases">
        <authorList>
            <person name="Peeters C."/>
        </authorList>
    </citation>
    <scope>NUCLEOTIDE SEQUENCE</scope>
    <source>
        <strain evidence="6 8">R-77569</strain>
        <strain evidence="5">R-77591</strain>
    </source>
</reference>
<feature type="domain" description="LRAT" evidence="4">
    <location>
        <begin position="29"/>
        <end position="129"/>
    </location>
</feature>
<dbReference type="PANTHER" id="PTHR13943">
    <property type="entry name" value="HRAS-LIKE SUPPRESSOR - RELATED"/>
    <property type="match status" value="1"/>
</dbReference>
<name>A0AAD2EGI0_9RALS</name>
<dbReference type="Gene3D" id="3.90.1720.10">
    <property type="entry name" value="endopeptidase domain like (from Nostoc punctiforme)"/>
    <property type="match status" value="1"/>
</dbReference>
<dbReference type="AlphaFoldDB" id="A0AAD2EGI0"/>
<dbReference type="PROSITE" id="PS51934">
    <property type="entry name" value="LRAT"/>
    <property type="match status" value="1"/>
</dbReference>
<dbReference type="PANTHER" id="PTHR13943:SF77">
    <property type="entry name" value="LRAT DOMAIN-CONTAINING PROTEIN"/>
    <property type="match status" value="1"/>
</dbReference>
<evidence type="ECO:0000313" key="5">
    <source>
        <dbReference type="EMBL" id="CAJ0682005.1"/>
    </source>
</evidence>
<dbReference type="GO" id="GO:0016410">
    <property type="term" value="F:N-acyltransferase activity"/>
    <property type="evidence" value="ECO:0007669"/>
    <property type="project" value="TreeGrafter"/>
</dbReference>
<keyword evidence="8" id="KW-1185">Reference proteome</keyword>